<evidence type="ECO:0000259" key="4">
    <source>
        <dbReference type="PROSITE" id="PS51038"/>
    </source>
</evidence>
<keyword evidence="1" id="KW-0479">Metal-binding</keyword>
<accession>A0AAD8NCV2</accession>
<dbReference type="Gene3D" id="3.30.40.10">
    <property type="entry name" value="Zinc/RING finger domain, C3HC4 (zinc finger)"/>
    <property type="match status" value="1"/>
</dbReference>
<sequence>MGKTRQGKQKLNSYNIRGTGEDVKVGDCVLFKPFKLDEPPYVAAVVERLKSREVKVQWYYRPEDTISYGREHYHGSKELFISDHYDIQSVDNIIGKCIVHPLKNYINLDKVGNKDYCTRYKYNIVDTENLTLDVDAIDRFCICDTCRLPYNPDKVRVQCYHCKLRFHPACVKTATYVAWKLCYHHCDTCFAERERRNSPGQERAVEERLLRIVAEHRRR</sequence>
<reference evidence="5" key="2">
    <citation type="submission" date="2023-05" db="EMBL/GenBank/DDBJ databases">
        <authorList>
            <person name="Schelkunov M.I."/>
        </authorList>
    </citation>
    <scope>NUCLEOTIDE SEQUENCE</scope>
    <source>
        <strain evidence="5">Hsosn_3</strain>
        <tissue evidence="5">Leaf</tissue>
    </source>
</reference>
<dbReference type="SMART" id="SM00439">
    <property type="entry name" value="BAH"/>
    <property type="match status" value="1"/>
</dbReference>
<dbReference type="Pfam" id="PF01426">
    <property type="entry name" value="BAH"/>
    <property type="match status" value="1"/>
</dbReference>
<gene>
    <name evidence="5" type="ORF">POM88_002718</name>
</gene>
<name>A0AAD8NCV2_9APIA</name>
<dbReference type="InterPro" id="IPR001025">
    <property type="entry name" value="BAH_dom"/>
</dbReference>
<evidence type="ECO:0000256" key="1">
    <source>
        <dbReference type="ARBA" id="ARBA00022723"/>
    </source>
</evidence>
<dbReference type="InterPro" id="IPR043151">
    <property type="entry name" value="BAH_sf"/>
</dbReference>
<dbReference type="InterPro" id="IPR011011">
    <property type="entry name" value="Znf_FYVE_PHD"/>
</dbReference>
<keyword evidence="6" id="KW-1185">Reference proteome</keyword>
<evidence type="ECO:0000313" key="5">
    <source>
        <dbReference type="EMBL" id="KAK1403113.1"/>
    </source>
</evidence>
<evidence type="ECO:0000256" key="2">
    <source>
        <dbReference type="ARBA" id="ARBA00022771"/>
    </source>
</evidence>
<comment type="caution">
    <text evidence="5">The sequence shown here is derived from an EMBL/GenBank/DDBJ whole genome shotgun (WGS) entry which is preliminary data.</text>
</comment>
<feature type="domain" description="BAH" evidence="4">
    <location>
        <begin position="21"/>
        <end position="133"/>
    </location>
</feature>
<dbReference type="GO" id="GO:0008270">
    <property type="term" value="F:zinc ion binding"/>
    <property type="evidence" value="ECO:0007669"/>
    <property type="project" value="UniProtKB-KW"/>
</dbReference>
<dbReference type="InterPro" id="IPR013083">
    <property type="entry name" value="Znf_RING/FYVE/PHD"/>
</dbReference>
<dbReference type="GO" id="GO:0003682">
    <property type="term" value="F:chromatin binding"/>
    <property type="evidence" value="ECO:0007669"/>
    <property type="project" value="InterPro"/>
</dbReference>
<organism evidence="5 6">
    <name type="scientific">Heracleum sosnowskyi</name>
    <dbReference type="NCBI Taxonomy" id="360622"/>
    <lineage>
        <taxon>Eukaryota</taxon>
        <taxon>Viridiplantae</taxon>
        <taxon>Streptophyta</taxon>
        <taxon>Embryophyta</taxon>
        <taxon>Tracheophyta</taxon>
        <taxon>Spermatophyta</taxon>
        <taxon>Magnoliopsida</taxon>
        <taxon>eudicotyledons</taxon>
        <taxon>Gunneridae</taxon>
        <taxon>Pentapetalae</taxon>
        <taxon>asterids</taxon>
        <taxon>campanulids</taxon>
        <taxon>Apiales</taxon>
        <taxon>Apiaceae</taxon>
        <taxon>Apioideae</taxon>
        <taxon>apioid superclade</taxon>
        <taxon>Tordylieae</taxon>
        <taxon>Tordyliinae</taxon>
        <taxon>Heracleum</taxon>
    </lineage>
</organism>
<dbReference type="EMBL" id="JAUIZM010000001">
    <property type="protein sequence ID" value="KAK1403113.1"/>
    <property type="molecule type" value="Genomic_DNA"/>
</dbReference>
<keyword evidence="3" id="KW-0862">Zinc</keyword>
<evidence type="ECO:0000313" key="6">
    <source>
        <dbReference type="Proteomes" id="UP001237642"/>
    </source>
</evidence>
<dbReference type="PROSITE" id="PS51038">
    <property type="entry name" value="BAH"/>
    <property type="match status" value="1"/>
</dbReference>
<protein>
    <submittedName>
        <fullName evidence="5">Chromatin remodeling protein like</fullName>
    </submittedName>
</protein>
<dbReference type="AlphaFoldDB" id="A0AAD8NCV2"/>
<dbReference type="PANTHER" id="PTHR46364">
    <property type="entry name" value="OS08G0421900 PROTEIN"/>
    <property type="match status" value="1"/>
</dbReference>
<evidence type="ECO:0000256" key="3">
    <source>
        <dbReference type="ARBA" id="ARBA00022833"/>
    </source>
</evidence>
<proteinExistence type="predicted"/>
<dbReference type="Proteomes" id="UP001237642">
    <property type="component" value="Unassembled WGS sequence"/>
</dbReference>
<keyword evidence="2" id="KW-0863">Zinc-finger</keyword>
<dbReference type="Gene3D" id="2.30.30.490">
    <property type="match status" value="1"/>
</dbReference>
<dbReference type="SUPFAM" id="SSF57903">
    <property type="entry name" value="FYVE/PHD zinc finger"/>
    <property type="match status" value="1"/>
</dbReference>
<reference evidence="5" key="1">
    <citation type="submission" date="2023-02" db="EMBL/GenBank/DDBJ databases">
        <title>Genome of toxic invasive species Heracleum sosnowskyi carries increased number of genes despite the absence of recent whole-genome duplications.</title>
        <authorList>
            <person name="Schelkunov M."/>
            <person name="Shtratnikova V."/>
            <person name="Makarenko M."/>
            <person name="Klepikova A."/>
            <person name="Omelchenko D."/>
            <person name="Novikova G."/>
            <person name="Obukhova E."/>
            <person name="Bogdanov V."/>
            <person name="Penin A."/>
            <person name="Logacheva M."/>
        </authorList>
    </citation>
    <scope>NUCLEOTIDE SEQUENCE</scope>
    <source>
        <strain evidence="5">Hsosn_3</strain>
        <tissue evidence="5">Leaf</tissue>
    </source>
</reference>